<dbReference type="Gene3D" id="3.40.50.410">
    <property type="entry name" value="von Willebrand factor, type A domain"/>
    <property type="match status" value="1"/>
</dbReference>
<dbReference type="InterPro" id="IPR036465">
    <property type="entry name" value="vWFA_dom_sf"/>
</dbReference>
<evidence type="ECO:0000259" key="1">
    <source>
        <dbReference type="PROSITE" id="PS50234"/>
    </source>
</evidence>
<protein>
    <recommendedName>
        <fullName evidence="1">VWFA domain-containing protein</fullName>
    </recommendedName>
</protein>
<dbReference type="STRING" id="1514105.AOC36_06380"/>
<dbReference type="RefSeq" id="WP_067632576.1">
    <property type="nucleotide sequence ID" value="NZ_CP013213.1"/>
</dbReference>
<evidence type="ECO:0000313" key="2">
    <source>
        <dbReference type="EMBL" id="AMC93625.1"/>
    </source>
</evidence>
<dbReference type="Proteomes" id="UP000063781">
    <property type="component" value="Chromosome"/>
</dbReference>
<feature type="domain" description="VWFA" evidence="1">
    <location>
        <begin position="7"/>
        <end position="149"/>
    </location>
</feature>
<gene>
    <name evidence="2" type="ORF">AOC36_06380</name>
</gene>
<keyword evidence="3" id="KW-1185">Reference proteome</keyword>
<reference evidence="2 3" key="1">
    <citation type="submission" date="2015-10" db="EMBL/GenBank/DDBJ databases">
        <title>Erysipelothrix larvae sp. LV19 isolated from the larval gut of the rhinoceros beetle, Trypoxylus dichotomus.</title>
        <authorList>
            <person name="Lim S."/>
            <person name="Kim B.-C."/>
        </authorList>
    </citation>
    <scope>NUCLEOTIDE SEQUENCE [LARGE SCALE GENOMIC DNA]</scope>
    <source>
        <strain evidence="2 3">LV19</strain>
    </source>
</reference>
<proteinExistence type="predicted"/>
<accession>A0A0X8H042</accession>
<dbReference type="InterPro" id="IPR002035">
    <property type="entry name" value="VWF_A"/>
</dbReference>
<dbReference type="KEGG" id="erl:AOC36_06380"/>
<organism evidence="2 3">
    <name type="scientific">Erysipelothrix larvae</name>
    <dbReference type="NCBI Taxonomy" id="1514105"/>
    <lineage>
        <taxon>Bacteria</taxon>
        <taxon>Bacillati</taxon>
        <taxon>Bacillota</taxon>
        <taxon>Erysipelotrichia</taxon>
        <taxon>Erysipelotrichales</taxon>
        <taxon>Erysipelotrichaceae</taxon>
        <taxon>Erysipelothrix</taxon>
    </lineage>
</organism>
<dbReference type="OrthoDB" id="9790144at2"/>
<sequence length="217" mass="24654">MEQKHTELVFIIDKSGSMGGLESDTLGGYNAMLHDQLEGEGECILTTLLFNHTHELIHDRQNIKTVKPLTLFDYQVGGSTALIDAIGWSIDKIMNVTKNTKAAFQSDNVVFVIITDGYENSSSQYTSDDIKRRIEIQKKEFGWEFIFLGANIDAVQTAKHYGIPANRAQNYNVDCEGIQLNYKAISHALKTVRSKQMIMEDWNQVIQEDYTKRNAKR</sequence>
<name>A0A0X8H042_9FIRM</name>
<dbReference type="PROSITE" id="PS50234">
    <property type="entry name" value="VWFA"/>
    <property type="match status" value="1"/>
</dbReference>
<dbReference type="EMBL" id="CP013213">
    <property type="protein sequence ID" value="AMC93625.1"/>
    <property type="molecule type" value="Genomic_DNA"/>
</dbReference>
<evidence type="ECO:0000313" key="3">
    <source>
        <dbReference type="Proteomes" id="UP000063781"/>
    </source>
</evidence>
<dbReference type="SUPFAM" id="SSF53300">
    <property type="entry name" value="vWA-like"/>
    <property type="match status" value="1"/>
</dbReference>
<dbReference type="AlphaFoldDB" id="A0A0X8H042"/>